<dbReference type="HOGENOM" id="CLU_1033203_0_0_7"/>
<sequence>MVEINKINKITNKVIISLIILGINFNLSSGFFSCIDKIKNTSSNLVSKIFNFGQEKLDEKNEDFIKGMINRFKMNNFNINIFKMNNHSLQKFGQNNAFVSFSNAYFSKSFLDKLSQDQKEFLIAHELMHIKNQHTLKMIAVTSGCALTTGLLSYYISKYIDKNYLKTYKNKLPKKFQNLLSSNLVLSPGLLAMSAFTLTCYSRFNEKQADRDAALNLGDIKGGVKLLELFKSNHNKPSNRLFNYVNSWFGTHPSSNERIELLKKLKINT</sequence>
<name>V6DHY8_9BACT</name>
<evidence type="ECO:0000256" key="7">
    <source>
        <dbReference type="ARBA" id="ARBA00022833"/>
    </source>
</evidence>
<evidence type="ECO:0000256" key="9">
    <source>
        <dbReference type="ARBA" id="ARBA00023049"/>
    </source>
</evidence>
<keyword evidence="9 11" id="KW-0482">Metalloprotease</keyword>
<feature type="transmembrane region" description="Helical" evidence="12">
    <location>
        <begin position="176"/>
        <end position="201"/>
    </location>
</feature>
<dbReference type="AlphaFoldDB" id="V6DHY8"/>
<evidence type="ECO:0000256" key="11">
    <source>
        <dbReference type="RuleBase" id="RU003983"/>
    </source>
</evidence>
<dbReference type="PROSITE" id="PS51257">
    <property type="entry name" value="PROKAR_LIPOPROTEIN"/>
    <property type="match status" value="1"/>
</dbReference>
<evidence type="ECO:0000256" key="2">
    <source>
        <dbReference type="ARBA" id="ARBA00022475"/>
    </source>
</evidence>
<dbReference type="PANTHER" id="PTHR43221:SF1">
    <property type="entry name" value="PROTEASE HTPX"/>
    <property type="match status" value="1"/>
</dbReference>
<evidence type="ECO:0000313" key="14">
    <source>
        <dbReference type="EMBL" id="CDK30146.1"/>
    </source>
</evidence>
<feature type="transmembrane region" description="Helical" evidence="12">
    <location>
        <begin position="138"/>
        <end position="156"/>
    </location>
</feature>
<dbReference type="InterPro" id="IPR050083">
    <property type="entry name" value="HtpX_protease"/>
</dbReference>
<dbReference type="Gene3D" id="3.30.2010.10">
    <property type="entry name" value="Metalloproteases ('zincins'), catalytic domain"/>
    <property type="match status" value="1"/>
</dbReference>
<evidence type="ECO:0000256" key="6">
    <source>
        <dbReference type="ARBA" id="ARBA00022801"/>
    </source>
</evidence>
<feature type="transmembrane region" description="Helical" evidence="12">
    <location>
        <begin position="14"/>
        <end position="35"/>
    </location>
</feature>
<dbReference type="GO" id="GO:0005886">
    <property type="term" value="C:plasma membrane"/>
    <property type="evidence" value="ECO:0007669"/>
    <property type="project" value="UniProtKB-SubCell"/>
</dbReference>
<proteinExistence type="inferred from homology"/>
<keyword evidence="5" id="KW-0479">Metal-binding</keyword>
<evidence type="ECO:0000259" key="13">
    <source>
        <dbReference type="Pfam" id="PF01435"/>
    </source>
</evidence>
<keyword evidence="10 12" id="KW-0472">Membrane</keyword>
<dbReference type="GO" id="GO:0046872">
    <property type="term" value="F:metal ion binding"/>
    <property type="evidence" value="ECO:0007669"/>
    <property type="project" value="UniProtKB-KW"/>
</dbReference>
<dbReference type="GO" id="GO:0006508">
    <property type="term" value="P:proteolysis"/>
    <property type="evidence" value="ECO:0007669"/>
    <property type="project" value="UniProtKB-KW"/>
</dbReference>
<evidence type="ECO:0000256" key="4">
    <source>
        <dbReference type="ARBA" id="ARBA00022692"/>
    </source>
</evidence>
<feature type="domain" description="Peptidase M48" evidence="13">
    <location>
        <begin position="73"/>
        <end position="265"/>
    </location>
</feature>
<evidence type="ECO:0000256" key="5">
    <source>
        <dbReference type="ARBA" id="ARBA00022723"/>
    </source>
</evidence>
<comment type="similarity">
    <text evidence="11">Belongs to the peptidase M48 family.</text>
</comment>
<dbReference type="KEGG" id="dpb:BABL1_gene_840"/>
<dbReference type="Pfam" id="PF01435">
    <property type="entry name" value="Peptidase_M48"/>
    <property type="match status" value="1"/>
</dbReference>
<comment type="subcellular location">
    <subcellularLocation>
        <location evidence="1">Cell membrane</location>
        <topology evidence="1">Multi-pass membrane protein</topology>
    </subcellularLocation>
</comment>
<dbReference type="STRING" id="673862.BABL1_gene_840"/>
<evidence type="ECO:0000256" key="12">
    <source>
        <dbReference type="SAM" id="Phobius"/>
    </source>
</evidence>
<comment type="cofactor">
    <cofactor evidence="11">
        <name>Zn(2+)</name>
        <dbReference type="ChEBI" id="CHEBI:29105"/>
    </cofactor>
    <text evidence="11">Binds 1 zinc ion per subunit.</text>
</comment>
<evidence type="ECO:0000256" key="3">
    <source>
        <dbReference type="ARBA" id="ARBA00022670"/>
    </source>
</evidence>
<dbReference type="PANTHER" id="PTHR43221">
    <property type="entry name" value="PROTEASE HTPX"/>
    <property type="match status" value="1"/>
</dbReference>
<evidence type="ECO:0000256" key="8">
    <source>
        <dbReference type="ARBA" id="ARBA00022989"/>
    </source>
</evidence>
<dbReference type="Proteomes" id="UP000018769">
    <property type="component" value="Chromosome I"/>
</dbReference>
<accession>V6DHY8</accession>
<evidence type="ECO:0000256" key="1">
    <source>
        <dbReference type="ARBA" id="ARBA00004651"/>
    </source>
</evidence>
<keyword evidence="7 11" id="KW-0862">Zinc</keyword>
<dbReference type="GO" id="GO:0004222">
    <property type="term" value="F:metalloendopeptidase activity"/>
    <property type="evidence" value="ECO:0007669"/>
    <property type="project" value="InterPro"/>
</dbReference>
<dbReference type="OrthoDB" id="9810445at2"/>
<organism evidence="14 15">
    <name type="scientific">Candidatus Babela massiliensis</name>
    <dbReference type="NCBI Taxonomy" id="673862"/>
    <lineage>
        <taxon>Bacteria</taxon>
        <taxon>Candidatus Babelota</taxon>
        <taxon>Candidatus Babeliae</taxon>
        <taxon>Candidatus Babeliales</taxon>
        <taxon>Candidatus Babeliaceae</taxon>
        <taxon>Candidatus Babela</taxon>
    </lineage>
</organism>
<evidence type="ECO:0000256" key="10">
    <source>
        <dbReference type="ARBA" id="ARBA00023136"/>
    </source>
</evidence>
<keyword evidence="3 11" id="KW-0645">Protease</keyword>
<dbReference type="eggNOG" id="COG0501">
    <property type="taxonomic scope" value="Bacteria"/>
</dbReference>
<keyword evidence="15" id="KW-1185">Reference proteome</keyword>
<protein>
    <submittedName>
        <fullName evidence="14">Zn-dependent protease with chaperone function</fullName>
    </submittedName>
</protein>
<dbReference type="EMBL" id="HG793133">
    <property type="protein sequence ID" value="CDK30146.1"/>
    <property type="molecule type" value="Genomic_DNA"/>
</dbReference>
<keyword evidence="2" id="KW-1003">Cell membrane</keyword>
<keyword evidence="4 12" id="KW-0812">Transmembrane</keyword>
<keyword evidence="8 12" id="KW-1133">Transmembrane helix</keyword>
<gene>
    <name evidence="14" type="ORF">BABL1_gene_840</name>
</gene>
<dbReference type="RefSeq" id="WP_023790935.1">
    <property type="nucleotide sequence ID" value="NC_023003.1"/>
</dbReference>
<keyword evidence="6 11" id="KW-0378">Hydrolase</keyword>
<reference evidence="14 15" key="1">
    <citation type="journal article" date="2015" name="Biol. Direct">
        <title>Babela massiliensis, a representative of a widespread bacterial phylum with unusual adaptations to parasitism in amoebae.</title>
        <authorList>
            <person name="Pagnier I."/>
            <person name="Yutin N."/>
            <person name="Croce O."/>
            <person name="Makarova K.S."/>
            <person name="Wolf Y.I."/>
            <person name="Benamar S."/>
            <person name="Raoult D."/>
            <person name="Koonin E.V."/>
            <person name="La Scola B."/>
        </authorList>
    </citation>
    <scope>NUCLEOTIDE SEQUENCE [LARGE SCALE GENOMIC DNA]</scope>
    <source>
        <strain evidence="15">BABL1</strain>
    </source>
</reference>
<dbReference type="InterPro" id="IPR001915">
    <property type="entry name" value="Peptidase_M48"/>
</dbReference>
<evidence type="ECO:0000313" key="15">
    <source>
        <dbReference type="Proteomes" id="UP000018769"/>
    </source>
</evidence>